<evidence type="ECO:0000313" key="3">
    <source>
        <dbReference type="Proteomes" id="UP000324222"/>
    </source>
</evidence>
<gene>
    <name evidence="2" type="ORF">E2C01_026297</name>
</gene>
<name>A0A5B7EIG6_PORTR</name>
<accession>A0A5B7EIG6</accession>
<keyword evidence="3" id="KW-1185">Reference proteome</keyword>
<reference evidence="2 3" key="1">
    <citation type="submission" date="2019-05" db="EMBL/GenBank/DDBJ databases">
        <title>Another draft genome of Portunus trituberculatus and its Hox gene families provides insights of decapod evolution.</title>
        <authorList>
            <person name="Jeong J.-H."/>
            <person name="Song I."/>
            <person name="Kim S."/>
            <person name="Choi T."/>
            <person name="Kim D."/>
            <person name="Ryu S."/>
            <person name="Kim W."/>
        </authorList>
    </citation>
    <scope>NUCLEOTIDE SEQUENCE [LARGE SCALE GENOMIC DNA]</scope>
    <source>
        <tissue evidence="2">Muscle</tissue>
    </source>
</reference>
<evidence type="ECO:0000256" key="1">
    <source>
        <dbReference type="SAM" id="MobiDB-lite"/>
    </source>
</evidence>
<sequence>MLVVREVTVGEAYTSLPLYRTTTTTVMTPRRAHASDRSMTKQRLASGARRPGMEGSQPALLSLPHHLPGAVLLPEKIWVNKLLHLSMCRRHGRQSRQGGGEAAQSTGSVSLGLAASGVRIRPARLGYTATHPSLPALCPRQGREWNLSGRRPRVGSNLTTYQFEGKATTVHFHPRITGQHSPAVPRVMLTLISPLTHHSTAQSCSAPAGVAMEHQELGSVPRLCCRGEGSGPRRAQRVSCPVVHSTLR</sequence>
<protein>
    <submittedName>
        <fullName evidence="2">Uncharacterized protein</fullName>
    </submittedName>
</protein>
<feature type="region of interest" description="Disordered" evidence="1">
    <location>
        <begin position="29"/>
        <end position="60"/>
    </location>
</feature>
<organism evidence="2 3">
    <name type="scientific">Portunus trituberculatus</name>
    <name type="common">Swimming crab</name>
    <name type="synonym">Neptunus trituberculatus</name>
    <dbReference type="NCBI Taxonomy" id="210409"/>
    <lineage>
        <taxon>Eukaryota</taxon>
        <taxon>Metazoa</taxon>
        <taxon>Ecdysozoa</taxon>
        <taxon>Arthropoda</taxon>
        <taxon>Crustacea</taxon>
        <taxon>Multicrustacea</taxon>
        <taxon>Malacostraca</taxon>
        <taxon>Eumalacostraca</taxon>
        <taxon>Eucarida</taxon>
        <taxon>Decapoda</taxon>
        <taxon>Pleocyemata</taxon>
        <taxon>Brachyura</taxon>
        <taxon>Eubrachyura</taxon>
        <taxon>Portunoidea</taxon>
        <taxon>Portunidae</taxon>
        <taxon>Portuninae</taxon>
        <taxon>Portunus</taxon>
    </lineage>
</organism>
<proteinExistence type="predicted"/>
<dbReference type="EMBL" id="VSRR010002731">
    <property type="protein sequence ID" value="MPC32959.1"/>
    <property type="molecule type" value="Genomic_DNA"/>
</dbReference>
<comment type="caution">
    <text evidence="2">The sequence shown here is derived from an EMBL/GenBank/DDBJ whole genome shotgun (WGS) entry which is preliminary data.</text>
</comment>
<dbReference type="Proteomes" id="UP000324222">
    <property type="component" value="Unassembled WGS sequence"/>
</dbReference>
<dbReference type="AlphaFoldDB" id="A0A5B7EIG6"/>
<evidence type="ECO:0000313" key="2">
    <source>
        <dbReference type="EMBL" id="MPC32959.1"/>
    </source>
</evidence>